<organism evidence="2 3">
    <name type="scientific">Tetrahymena thermophila (strain SB210)</name>
    <dbReference type="NCBI Taxonomy" id="312017"/>
    <lineage>
        <taxon>Eukaryota</taxon>
        <taxon>Sar</taxon>
        <taxon>Alveolata</taxon>
        <taxon>Ciliophora</taxon>
        <taxon>Intramacronucleata</taxon>
        <taxon>Oligohymenophorea</taxon>
        <taxon>Hymenostomatida</taxon>
        <taxon>Tetrahymenina</taxon>
        <taxon>Tetrahymenidae</taxon>
        <taxon>Tetrahymena</taxon>
    </lineage>
</organism>
<keyword evidence="1" id="KW-0472">Membrane</keyword>
<dbReference type="InParanoid" id="W7XJE3"/>
<feature type="transmembrane region" description="Helical" evidence="1">
    <location>
        <begin position="147"/>
        <end position="164"/>
    </location>
</feature>
<proteinExistence type="predicted"/>
<keyword evidence="1" id="KW-1133">Transmembrane helix</keyword>
<dbReference type="KEGG" id="tet:TTHERM_000484730"/>
<reference evidence="3" key="1">
    <citation type="journal article" date="2006" name="PLoS Biol.">
        <title>Macronuclear genome sequence of the ciliate Tetrahymena thermophila, a model eukaryote.</title>
        <authorList>
            <person name="Eisen J.A."/>
            <person name="Coyne R.S."/>
            <person name="Wu M."/>
            <person name="Wu D."/>
            <person name="Thiagarajan M."/>
            <person name="Wortman J.R."/>
            <person name="Badger J.H."/>
            <person name="Ren Q."/>
            <person name="Amedeo P."/>
            <person name="Jones K.M."/>
            <person name="Tallon L.J."/>
            <person name="Delcher A.L."/>
            <person name="Salzberg S.L."/>
            <person name="Silva J.C."/>
            <person name="Haas B.J."/>
            <person name="Majoros W.H."/>
            <person name="Farzad M."/>
            <person name="Carlton J.M."/>
            <person name="Smith R.K. Jr."/>
            <person name="Garg J."/>
            <person name="Pearlman R.E."/>
            <person name="Karrer K.M."/>
            <person name="Sun L."/>
            <person name="Manning G."/>
            <person name="Elde N.C."/>
            <person name="Turkewitz A.P."/>
            <person name="Asai D.J."/>
            <person name="Wilkes D.E."/>
            <person name="Wang Y."/>
            <person name="Cai H."/>
            <person name="Collins K."/>
            <person name="Stewart B.A."/>
            <person name="Lee S.R."/>
            <person name="Wilamowska K."/>
            <person name="Weinberg Z."/>
            <person name="Ruzzo W.L."/>
            <person name="Wloga D."/>
            <person name="Gaertig J."/>
            <person name="Frankel J."/>
            <person name="Tsao C.-C."/>
            <person name="Gorovsky M.A."/>
            <person name="Keeling P.J."/>
            <person name="Waller R.F."/>
            <person name="Patron N.J."/>
            <person name="Cherry J.M."/>
            <person name="Stover N.A."/>
            <person name="Krieger C.J."/>
            <person name="del Toro C."/>
            <person name="Ryder H.F."/>
            <person name="Williamson S.C."/>
            <person name="Barbeau R.A."/>
            <person name="Hamilton E.P."/>
            <person name="Orias E."/>
        </authorList>
    </citation>
    <scope>NUCLEOTIDE SEQUENCE [LARGE SCALE GENOMIC DNA]</scope>
    <source>
        <strain evidence="3">SB210</strain>
    </source>
</reference>
<keyword evidence="1 2" id="KW-0812">Transmembrane</keyword>
<accession>W7XJE3</accession>
<dbReference type="EMBL" id="GG662667">
    <property type="protein sequence ID" value="EWS74084.1"/>
    <property type="molecule type" value="Genomic_DNA"/>
</dbReference>
<evidence type="ECO:0000313" key="3">
    <source>
        <dbReference type="Proteomes" id="UP000009168"/>
    </source>
</evidence>
<dbReference type="GeneID" id="24439216"/>
<protein>
    <submittedName>
        <fullName evidence="2">Transmembrane protein, putative</fullName>
    </submittedName>
</protein>
<dbReference type="AlphaFoldDB" id="W7XJE3"/>
<gene>
    <name evidence="2" type="ORF">TTHERM_000484730</name>
</gene>
<sequence>MPIRIQGYLQINQFLCIFYFLFHLNFSLEDLKNQIQLQYQFNQCNYHYFQYNSYQILQVCYLNYLKQIFQINNLLHYQNLFQMHLQNLQKSQVYYLYNSLISYLNLSKLNTIYLCQMLIKLFQTLLCITFLQFLISRNFQVTNQLKFILMLSILCFVSCINLKLNQYMIKLIFRKHLLTFRYGSLFSQLKNQQTLRFKGCNKFSIQSILSILLIQQLVKQQDLHFHINQRKQLTVNSKNHLLQLIIKQVVQFKNKEDDLHNQNYQQKMSKLKFKMIRLLVIF</sequence>
<evidence type="ECO:0000256" key="1">
    <source>
        <dbReference type="SAM" id="Phobius"/>
    </source>
</evidence>
<dbReference type="Proteomes" id="UP000009168">
    <property type="component" value="Unassembled WGS sequence"/>
</dbReference>
<keyword evidence="3" id="KW-1185">Reference proteome</keyword>
<feature type="transmembrane region" description="Helical" evidence="1">
    <location>
        <begin position="112"/>
        <end position="135"/>
    </location>
</feature>
<name>W7XJE3_TETTS</name>
<dbReference type="RefSeq" id="XP_012653417.1">
    <property type="nucleotide sequence ID" value="XM_012797963.1"/>
</dbReference>
<evidence type="ECO:0000313" key="2">
    <source>
        <dbReference type="EMBL" id="EWS74084.1"/>
    </source>
</evidence>